<feature type="domain" description="FAD/NAD(P)-binding" evidence="9">
    <location>
        <begin position="5"/>
        <end position="167"/>
    </location>
</feature>
<dbReference type="SUPFAM" id="SSF51971">
    <property type="entry name" value="Nucleotide-binding domain"/>
    <property type="match status" value="2"/>
</dbReference>
<comment type="catalytic activity">
    <reaction evidence="8">
        <text>2 reduced [2Fe-2S]-[ferredoxin] + NADP(+) + H(+) = 2 oxidized [2Fe-2S]-[ferredoxin] + NADPH</text>
        <dbReference type="Rhea" id="RHEA:20125"/>
        <dbReference type="Rhea" id="RHEA-COMP:10000"/>
        <dbReference type="Rhea" id="RHEA-COMP:10001"/>
        <dbReference type="ChEBI" id="CHEBI:15378"/>
        <dbReference type="ChEBI" id="CHEBI:33737"/>
        <dbReference type="ChEBI" id="CHEBI:33738"/>
        <dbReference type="ChEBI" id="CHEBI:57783"/>
        <dbReference type="ChEBI" id="CHEBI:58349"/>
        <dbReference type="EC" id="1.18.1.2"/>
    </reaction>
</comment>
<evidence type="ECO:0000256" key="3">
    <source>
        <dbReference type="ARBA" id="ARBA00013223"/>
    </source>
</evidence>
<name>A0ABU8LT32_9MICO</name>
<dbReference type="InterPro" id="IPR021163">
    <property type="entry name" value="Ferredox_Rdtase_adrenod"/>
</dbReference>
<comment type="caution">
    <text evidence="10">The sequence shown here is derived from an EMBL/GenBank/DDBJ whole genome shotgun (WGS) entry which is preliminary data.</text>
</comment>
<dbReference type="EMBL" id="JBBDGL010000001">
    <property type="protein sequence ID" value="MEJ1154947.1"/>
    <property type="molecule type" value="Genomic_DNA"/>
</dbReference>
<reference evidence="10 11" key="1">
    <citation type="submission" date="2024-02" db="EMBL/GenBank/DDBJ databases">
        <authorList>
            <person name="Saticioglu I.B."/>
        </authorList>
    </citation>
    <scope>NUCLEOTIDE SEQUENCE [LARGE SCALE GENOMIC DNA]</scope>
    <source>
        <strain evidence="10 11">Mu-86</strain>
    </source>
</reference>
<dbReference type="Gene3D" id="3.50.50.60">
    <property type="entry name" value="FAD/NAD(P)-binding domain"/>
    <property type="match status" value="1"/>
</dbReference>
<evidence type="ECO:0000256" key="7">
    <source>
        <dbReference type="ARBA" id="ARBA00023002"/>
    </source>
</evidence>
<dbReference type="Proteomes" id="UP001368654">
    <property type="component" value="Unassembled WGS sequence"/>
</dbReference>
<evidence type="ECO:0000259" key="9">
    <source>
        <dbReference type="Pfam" id="PF07992"/>
    </source>
</evidence>
<evidence type="ECO:0000256" key="6">
    <source>
        <dbReference type="ARBA" id="ARBA00022857"/>
    </source>
</evidence>
<dbReference type="Gene3D" id="3.40.50.720">
    <property type="entry name" value="NAD(P)-binding Rossmann-like Domain"/>
    <property type="match status" value="1"/>
</dbReference>
<dbReference type="Pfam" id="PF07992">
    <property type="entry name" value="Pyr_redox_2"/>
    <property type="match status" value="1"/>
</dbReference>
<dbReference type="InterPro" id="IPR036188">
    <property type="entry name" value="FAD/NAD-bd_sf"/>
</dbReference>
<evidence type="ECO:0000256" key="4">
    <source>
        <dbReference type="ARBA" id="ARBA00022630"/>
    </source>
</evidence>
<accession>A0ABU8LT32</accession>
<keyword evidence="7" id="KW-0560">Oxidoreductase</keyword>
<keyword evidence="5" id="KW-0274">FAD</keyword>
<organism evidence="10 11">
    <name type="scientific">Microbacterium marmarense</name>
    <dbReference type="NCBI Taxonomy" id="3122051"/>
    <lineage>
        <taxon>Bacteria</taxon>
        <taxon>Bacillati</taxon>
        <taxon>Actinomycetota</taxon>
        <taxon>Actinomycetes</taxon>
        <taxon>Micrococcales</taxon>
        <taxon>Microbacteriaceae</taxon>
        <taxon>Microbacterium</taxon>
    </lineage>
</organism>
<dbReference type="RefSeq" id="WP_337337366.1">
    <property type="nucleotide sequence ID" value="NZ_JBBDGL010000001.1"/>
</dbReference>
<dbReference type="PRINTS" id="PR00419">
    <property type="entry name" value="ADXRDTASE"/>
</dbReference>
<keyword evidence="11" id="KW-1185">Reference proteome</keyword>
<dbReference type="PIRSF" id="PIRSF000362">
    <property type="entry name" value="FNR"/>
    <property type="match status" value="1"/>
</dbReference>
<keyword evidence="6" id="KW-0521">NADP</keyword>
<evidence type="ECO:0000256" key="2">
    <source>
        <dbReference type="ARBA" id="ARBA00008312"/>
    </source>
</evidence>
<sequence>MTKLRLAIVGAGPAGIYAADIILKAERKFDVSIDLFEQLPAPYGLVRYGVAPDHPRIKGIVTALRGVLDRGDIRLFGNVRFGEDITLEDLKNHYHAVIFSTGAIRDTDLDIEGIDANGSYGAADFVSWFDGHPDVPREWPLDAESIAVIGNGNVALDVARMLAKHADDLLPTEIPANVHEGLAGSPVTDVHVFGRRGPAQVKFTPLELRELGEMRDVDTVVYDEDFDYDEASKAAIASNKQVMVIDRILQSWRKRSSVNNEGGDASRRLHLHFWAKPIEVKKDVDGRVSAFVYERTRPDGEGGVVGTGEMRELEVQALYRAVGYFGSPLPGVPFDTRHGVIPNHEGQVLRNDSNERVPGVYATGWIKRGPVGLIGHTKSDAMETVRHIINDQGSWWQPADPSEAAIVELLATRGVKWTDLEGWHRLDEHEIALGADQERARVKVVPRDEMVRVSRGG</sequence>
<comment type="cofactor">
    <cofactor evidence="1">
        <name>FAD</name>
        <dbReference type="ChEBI" id="CHEBI:57692"/>
    </cofactor>
</comment>
<dbReference type="PANTHER" id="PTHR48467">
    <property type="entry name" value="GLUTAMATE SYNTHASE 1 [NADH], CHLOROPLASTIC-LIKE"/>
    <property type="match status" value="1"/>
</dbReference>
<dbReference type="EC" id="1.18.1.2" evidence="3"/>
<dbReference type="InterPro" id="IPR055275">
    <property type="entry name" value="Ferredox_Rdtase"/>
</dbReference>
<evidence type="ECO:0000256" key="1">
    <source>
        <dbReference type="ARBA" id="ARBA00001974"/>
    </source>
</evidence>
<gene>
    <name evidence="10" type="ORF">WDU96_04925</name>
</gene>
<dbReference type="PANTHER" id="PTHR48467:SF1">
    <property type="entry name" value="GLUTAMATE SYNTHASE 1 [NADH], CHLOROPLASTIC-LIKE"/>
    <property type="match status" value="1"/>
</dbReference>
<protein>
    <recommendedName>
        <fullName evidence="3">ferredoxin--NADP(+) reductase</fullName>
        <ecNumber evidence="3">1.18.1.2</ecNumber>
    </recommendedName>
</protein>
<evidence type="ECO:0000256" key="5">
    <source>
        <dbReference type="ARBA" id="ARBA00022827"/>
    </source>
</evidence>
<evidence type="ECO:0000313" key="10">
    <source>
        <dbReference type="EMBL" id="MEJ1154947.1"/>
    </source>
</evidence>
<dbReference type="InterPro" id="IPR023753">
    <property type="entry name" value="FAD/NAD-binding_dom"/>
</dbReference>
<proteinExistence type="inferred from homology"/>
<comment type="similarity">
    <text evidence="2">Belongs to the ferredoxin--NADP reductase type 1 family.</text>
</comment>
<evidence type="ECO:0000313" key="11">
    <source>
        <dbReference type="Proteomes" id="UP001368654"/>
    </source>
</evidence>
<keyword evidence="4" id="KW-0285">Flavoprotein</keyword>
<evidence type="ECO:0000256" key="8">
    <source>
        <dbReference type="ARBA" id="ARBA00047776"/>
    </source>
</evidence>